<accession>A0A8J3N3D8</accession>
<feature type="region of interest" description="Disordered" evidence="1">
    <location>
        <begin position="132"/>
        <end position="152"/>
    </location>
</feature>
<reference evidence="3" key="1">
    <citation type="submission" date="2020-10" db="EMBL/GenBank/DDBJ databases">
        <title>Taxonomic study of unclassified bacteria belonging to the class Ktedonobacteria.</title>
        <authorList>
            <person name="Yabe S."/>
            <person name="Wang C.M."/>
            <person name="Zheng Y."/>
            <person name="Sakai Y."/>
            <person name="Cavaletti L."/>
            <person name="Monciardini P."/>
            <person name="Donadio S."/>
        </authorList>
    </citation>
    <scope>NUCLEOTIDE SEQUENCE</scope>
    <source>
        <strain evidence="3">ID150040</strain>
    </source>
</reference>
<sequence>MIAEEILTQAKADTGLPHGWVVFPLLRDKIIVGLIGWVFGALLGLGLFAFVSSIVIPYNYERGALPAVVTTILLGILLFVGLGSAWTFISDIRRLRNREKHLIVITPEDFIKQEGDKIIHVPLVNIRHVTARGAPPPEQNPEEGDISRMPSSGENITNHFLGRAFSPSGMKARRKRMRTPTSLAFVDTRDDQEVTVVTDSAYGDPFAIAAVLKQYAAAVQQLV</sequence>
<protein>
    <submittedName>
        <fullName evidence="3">Uncharacterized protein</fullName>
    </submittedName>
</protein>
<dbReference type="RefSeq" id="WP_220204863.1">
    <property type="nucleotide sequence ID" value="NZ_BNJK01000001.1"/>
</dbReference>
<gene>
    <name evidence="3" type="ORF">KSF_041530</name>
</gene>
<comment type="caution">
    <text evidence="3">The sequence shown here is derived from an EMBL/GenBank/DDBJ whole genome shotgun (WGS) entry which is preliminary data.</text>
</comment>
<evidence type="ECO:0000313" key="4">
    <source>
        <dbReference type="Proteomes" id="UP000597444"/>
    </source>
</evidence>
<keyword evidence="2" id="KW-0812">Transmembrane</keyword>
<feature type="transmembrane region" description="Helical" evidence="2">
    <location>
        <begin position="34"/>
        <end position="58"/>
    </location>
</feature>
<keyword evidence="2" id="KW-0472">Membrane</keyword>
<name>A0A8J3N3D8_9CHLR</name>
<keyword evidence="4" id="KW-1185">Reference proteome</keyword>
<evidence type="ECO:0000313" key="3">
    <source>
        <dbReference type="EMBL" id="GHO94105.1"/>
    </source>
</evidence>
<keyword evidence="2" id="KW-1133">Transmembrane helix</keyword>
<dbReference type="EMBL" id="BNJK01000001">
    <property type="protein sequence ID" value="GHO94105.1"/>
    <property type="molecule type" value="Genomic_DNA"/>
</dbReference>
<evidence type="ECO:0000256" key="2">
    <source>
        <dbReference type="SAM" id="Phobius"/>
    </source>
</evidence>
<evidence type="ECO:0000256" key="1">
    <source>
        <dbReference type="SAM" id="MobiDB-lite"/>
    </source>
</evidence>
<organism evidence="3 4">
    <name type="scientific">Reticulibacter mediterranei</name>
    <dbReference type="NCBI Taxonomy" id="2778369"/>
    <lineage>
        <taxon>Bacteria</taxon>
        <taxon>Bacillati</taxon>
        <taxon>Chloroflexota</taxon>
        <taxon>Ktedonobacteria</taxon>
        <taxon>Ktedonobacterales</taxon>
        <taxon>Reticulibacteraceae</taxon>
        <taxon>Reticulibacter</taxon>
    </lineage>
</organism>
<dbReference type="Proteomes" id="UP000597444">
    <property type="component" value="Unassembled WGS sequence"/>
</dbReference>
<feature type="transmembrane region" description="Helical" evidence="2">
    <location>
        <begin position="64"/>
        <end position="89"/>
    </location>
</feature>
<dbReference type="AlphaFoldDB" id="A0A8J3N3D8"/>
<proteinExistence type="predicted"/>